<accession>A0A9W7IEI6</accession>
<evidence type="ECO:0000313" key="2">
    <source>
        <dbReference type="EMBL" id="GMI93727.1"/>
    </source>
</evidence>
<comment type="caution">
    <text evidence="2">The sequence shown here is derived from an EMBL/GenBank/DDBJ whole genome shotgun (WGS) entry which is preliminary data.</text>
</comment>
<proteinExistence type="predicted"/>
<evidence type="ECO:0000256" key="1">
    <source>
        <dbReference type="SAM" id="MobiDB-lite"/>
    </source>
</evidence>
<dbReference type="Proteomes" id="UP001165190">
    <property type="component" value="Unassembled WGS sequence"/>
</dbReference>
<dbReference type="OrthoDB" id="5554229at2759"/>
<dbReference type="EMBL" id="BSYR01000025">
    <property type="protein sequence ID" value="GMI93727.1"/>
    <property type="molecule type" value="Genomic_DNA"/>
</dbReference>
<evidence type="ECO:0000313" key="3">
    <source>
        <dbReference type="Proteomes" id="UP001165190"/>
    </source>
</evidence>
<feature type="region of interest" description="Disordered" evidence="1">
    <location>
        <begin position="177"/>
        <end position="201"/>
    </location>
</feature>
<reference evidence="2" key="1">
    <citation type="submission" date="2023-05" db="EMBL/GenBank/DDBJ databases">
        <title>Genome and transcriptome analyses reveal genes involved in the formation of fine ridges on petal epidermal cells in Hibiscus trionum.</title>
        <authorList>
            <person name="Koshimizu S."/>
            <person name="Masuda S."/>
            <person name="Ishii T."/>
            <person name="Shirasu K."/>
            <person name="Hoshino A."/>
            <person name="Arita M."/>
        </authorList>
    </citation>
    <scope>NUCLEOTIDE SEQUENCE</scope>
    <source>
        <strain evidence="2">Hamamatsu line</strain>
    </source>
</reference>
<protein>
    <submittedName>
        <fullName evidence="2">Uncharacterized protein</fullName>
    </submittedName>
</protein>
<dbReference type="AlphaFoldDB" id="A0A9W7IEI6"/>
<feature type="compositionally biased region" description="Basic and acidic residues" evidence="1">
    <location>
        <begin position="177"/>
        <end position="189"/>
    </location>
</feature>
<sequence>MTPFKALYGRDPPVLRDYLDCGSKNDHVDQALQERDELLRVLKMNLGSAQARMKFIADRHRREVEFAVGNWVFVKLQPYRQLSLRLRRHQKLSPRFFGPYMIEQPEAVSGPALTAGYTTAATYGGDARQTADENLEDKVVSDGEGVVMDEPDAYQETHDAGKDHVMGEETTLSHACREEQEPMEEEHVAPRRSTRVRRHPANLTDFVLS</sequence>
<name>A0A9W7IEI6_HIBTR</name>
<feature type="compositionally biased region" description="Basic residues" evidence="1">
    <location>
        <begin position="190"/>
        <end position="200"/>
    </location>
</feature>
<keyword evidence="3" id="KW-1185">Reference proteome</keyword>
<organism evidence="2 3">
    <name type="scientific">Hibiscus trionum</name>
    <name type="common">Flower of an hour</name>
    <dbReference type="NCBI Taxonomy" id="183268"/>
    <lineage>
        <taxon>Eukaryota</taxon>
        <taxon>Viridiplantae</taxon>
        <taxon>Streptophyta</taxon>
        <taxon>Embryophyta</taxon>
        <taxon>Tracheophyta</taxon>
        <taxon>Spermatophyta</taxon>
        <taxon>Magnoliopsida</taxon>
        <taxon>eudicotyledons</taxon>
        <taxon>Gunneridae</taxon>
        <taxon>Pentapetalae</taxon>
        <taxon>rosids</taxon>
        <taxon>malvids</taxon>
        <taxon>Malvales</taxon>
        <taxon>Malvaceae</taxon>
        <taxon>Malvoideae</taxon>
        <taxon>Hibiscus</taxon>
    </lineage>
</organism>
<gene>
    <name evidence="2" type="ORF">HRI_003041900</name>
</gene>